<dbReference type="Proteomes" id="UP001153331">
    <property type="component" value="Unassembled WGS sequence"/>
</dbReference>
<accession>A0ACC2HZG4</accession>
<keyword evidence="2" id="KW-1185">Reference proteome</keyword>
<protein>
    <submittedName>
        <fullName evidence="1">Uncharacterized protein</fullName>
    </submittedName>
</protein>
<evidence type="ECO:0000313" key="1">
    <source>
        <dbReference type="EMBL" id="KAJ8108188.1"/>
    </source>
</evidence>
<dbReference type="EMBL" id="JAPHNI010000788">
    <property type="protein sequence ID" value="KAJ8108188.1"/>
    <property type="molecule type" value="Genomic_DNA"/>
</dbReference>
<sequence length="896" mass="97959">MDIGHNYSPLNIPYQPLRTKKSSGKASPESTATAKVETSVSSSNTGTAMVDNKGWRKKIGGRPKELPPIKTVFDDTAGLTPTEVTFEAADRRRHGWRKTIAASRPTTPMTPAPSTPTPEDVEDTKSERSEASTPRQESKPKLTRYTSLFATHKQESPGPIFSEPWSVEAVPNYEDPWSYVDPIVIMESIHSHMCKNYMVPIPLQYTSGLFQIFDDYRKLRWNKEHLETREQEAIEQLHKVTGQWRHSEELYEAEIRRLELLIARGTTGMSGLMQARQGTLVGHGHQHRRALSTQGIDPRYRHMSPMEIDKEIKEKSQQVLLHRPTSPSMRMTALSRQFGDATNPDPVTGTPPNTEQESTLSRKVKSELNLVDSRYVDAVQPATEVTTFNRSRTTKSASHEVATGADQLTVDDVEFDALLALKELGALVARRKGMDGANFINTLMALLTSADTAAIIQPIASSTKKQNPLVEANEDISADDGMRRSPPRKPQPQTCHESDQERRRHFSFELGDDQMQEHLADLSSYQSSSPTDSSDSETKSLADLYMSAGKSRPDNGNTTPLHLSSDADCPKPTMIPSPVQTVGRVRRENSMSSLQSTFIKNSQDSRHNSRTSIQTVFGEASSANASIKSKSRSSSKQNLRVVESLSSSKERQDSLSNRHSTFALAAARAAESRSSNVSRGSTLFSTATSASQVRHSAGQQRAENNVPGTCKNAGDNTSYAIVAQPVQHPGDSMNALNRVQPLKTAPVRVRPAGVRVSCYGAANYAQAKDWPEEVPLQSDGQGVLGRASGARLAAGRHKPRTKAGVAVVVDSRNSALGPKILEPIRGRQCGMATGAATIAPLWASQHFWTLAGAVGQWLCKTATGRSVADGEPQPAGRWRGCAKLHAGAAREPSRPA</sequence>
<comment type="caution">
    <text evidence="1">The sequence shown here is derived from an EMBL/GenBank/DDBJ whole genome shotgun (WGS) entry which is preliminary data.</text>
</comment>
<reference evidence="1" key="1">
    <citation type="submission" date="2022-11" db="EMBL/GenBank/DDBJ databases">
        <title>Genome Sequence of Boeremia exigua.</title>
        <authorList>
            <person name="Buettner E."/>
        </authorList>
    </citation>
    <scope>NUCLEOTIDE SEQUENCE</scope>
    <source>
        <strain evidence="1">CU02</strain>
    </source>
</reference>
<proteinExistence type="predicted"/>
<gene>
    <name evidence="1" type="ORF">OPT61_g8345</name>
</gene>
<organism evidence="1 2">
    <name type="scientific">Boeremia exigua</name>
    <dbReference type="NCBI Taxonomy" id="749465"/>
    <lineage>
        <taxon>Eukaryota</taxon>
        <taxon>Fungi</taxon>
        <taxon>Dikarya</taxon>
        <taxon>Ascomycota</taxon>
        <taxon>Pezizomycotina</taxon>
        <taxon>Dothideomycetes</taxon>
        <taxon>Pleosporomycetidae</taxon>
        <taxon>Pleosporales</taxon>
        <taxon>Pleosporineae</taxon>
        <taxon>Didymellaceae</taxon>
        <taxon>Boeremia</taxon>
    </lineage>
</organism>
<evidence type="ECO:0000313" key="2">
    <source>
        <dbReference type="Proteomes" id="UP001153331"/>
    </source>
</evidence>
<name>A0ACC2HZG4_9PLEO</name>